<feature type="binding site" evidence="6">
    <location>
        <position position="10"/>
    </location>
    <ligand>
        <name>FMN</name>
        <dbReference type="ChEBI" id="CHEBI:58210"/>
    </ligand>
</feature>
<dbReference type="InterPro" id="IPR023048">
    <property type="entry name" value="NADH:quinone_OxRdtase_FMN_depd"/>
</dbReference>
<dbReference type="EMBL" id="JBHSAF010000002">
    <property type="protein sequence ID" value="MFC3912664.1"/>
    <property type="molecule type" value="Genomic_DNA"/>
</dbReference>
<comment type="similarity">
    <text evidence="6">Belongs to the azoreductase type 1 family.</text>
</comment>
<gene>
    <name evidence="6" type="primary">azoR</name>
    <name evidence="8" type="ORF">ACFOSS_04150</name>
</gene>
<dbReference type="EC" id="1.7.1.17" evidence="6"/>
<keyword evidence="2 6" id="KW-0288">FMN</keyword>
<comment type="cofactor">
    <cofactor evidence="6">
        <name>FMN</name>
        <dbReference type="ChEBI" id="CHEBI:58210"/>
    </cofactor>
    <text evidence="6">Binds 1 FMN per subunit.</text>
</comment>
<comment type="catalytic activity">
    <reaction evidence="6">
        <text>2 a quinone + NADH + H(+) = 2 a 1,4-benzosemiquinone + NAD(+)</text>
        <dbReference type="Rhea" id="RHEA:65952"/>
        <dbReference type="ChEBI" id="CHEBI:15378"/>
        <dbReference type="ChEBI" id="CHEBI:57540"/>
        <dbReference type="ChEBI" id="CHEBI:57945"/>
        <dbReference type="ChEBI" id="CHEBI:132124"/>
        <dbReference type="ChEBI" id="CHEBI:134225"/>
    </reaction>
</comment>
<keyword evidence="9" id="KW-1185">Reference proteome</keyword>
<comment type="caution">
    <text evidence="6">Lacks conserved residue(s) required for the propagation of feature annotation.</text>
</comment>
<feature type="domain" description="Flavodoxin-like fold" evidence="7">
    <location>
        <begin position="3"/>
        <end position="196"/>
    </location>
</feature>
<proteinExistence type="inferred from homology"/>
<dbReference type="Pfam" id="PF02525">
    <property type="entry name" value="Flavodoxin_2"/>
    <property type="match status" value="1"/>
</dbReference>
<evidence type="ECO:0000256" key="3">
    <source>
        <dbReference type="ARBA" id="ARBA00023002"/>
    </source>
</evidence>
<reference evidence="9" key="1">
    <citation type="journal article" date="2019" name="Int. J. Syst. Evol. Microbiol.">
        <title>The Global Catalogue of Microorganisms (GCM) 10K type strain sequencing project: providing services to taxonomists for standard genome sequencing and annotation.</title>
        <authorList>
            <consortium name="The Broad Institute Genomics Platform"/>
            <consortium name="The Broad Institute Genome Sequencing Center for Infectious Disease"/>
            <person name="Wu L."/>
            <person name="Ma J."/>
        </authorList>
    </citation>
    <scope>NUCLEOTIDE SEQUENCE [LARGE SCALE GENOMIC DNA]</scope>
    <source>
        <strain evidence="9">CCUG 54939</strain>
    </source>
</reference>
<evidence type="ECO:0000256" key="6">
    <source>
        <dbReference type="HAMAP-Rule" id="MF_01216"/>
    </source>
</evidence>
<dbReference type="InterPro" id="IPR050104">
    <property type="entry name" value="FMN-dep_NADH:Q_OxRdtase_AzoR1"/>
</dbReference>
<keyword evidence="4 6" id="KW-0520">NAD</keyword>
<comment type="caution">
    <text evidence="8">The sequence shown here is derived from an EMBL/GenBank/DDBJ whole genome shotgun (WGS) entry which is preliminary data.</text>
</comment>
<evidence type="ECO:0000256" key="4">
    <source>
        <dbReference type="ARBA" id="ARBA00023027"/>
    </source>
</evidence>
<keyword evidence="1 6" id="KW-0285">Flavoprotein</keyword>
<dbReference type="EC" id="1.6.5.-" evidence="6"/>
<evidence type="ECO:0000256" key="1">
    <source>
        <dbReference type="ARBA" id="ARBA00022630"/>
    </source>
</evidence>
<accession>A0ABV8CL75</accession>
<dbReference type="RefSeq" id="WP_377150802.1">
    <property type="nucleotide sequence ID" value="NZ_JBHSAF010000002.1"/>
</dbReference>
<dbReference type="InterPro" id="IPR003680">
    <property type="entry name" value="Flavodoxin_fold"/>
</dbReference>
<evidence type="ECO:0000313" key="8">
    <source>
        <dbReference type="EMBL" id="MFC3912664.1"/>
    </source>
</evidence>
<comment type="function">
    <text evidence="6">Also exhibits azoreductase activity. Catalyzes the reductive cleavage of the azo bond in aromatic azo compounds to the corresponding amines.</text>
</comment>
<comment type="subunit">
    <text evidence="6">Homodimer.</text>
</comment>
<dbReference type="Proteomes" id="UP001595692">
    <property type="component" value="Unassembled WGS sequence"/>
</dbReference>
<evidence type="ECO:0000256" key="2">
    <source>
        <dbReference type="ARBA" id="ARBA00022643"/>
    </source>
</evidence>
<dbReference type="InterPro" id="IPR029039">
    <property type="entry name" value="Flavoprotein-like_sf"/>
</dbReference>
<evidence type="ECO:0000259" key="7">
    <source>
        <dbReference type="Pfam" id="PF02525"/>
    </source>
</evidence>
<dbReference type="Gene3D" id="3.40.50.360">
    <property type="match status" value="1"/>
</dbReference>
<evidence type="ECO:0000313" key="9">
    <source>
        <dbReference type="Proteomes" id="UP001595692"/>
    </source>
</evidence>
<comment type="function">
    <text evidence="6">Quinone reductase that provides resistance to thiol-specific stress caused by electrophilic quinones.</text>
</comment>
<feature type="binding site" evidence="6">
    <location>
        <begin position="95"/>
        <end position="98"/>
    </location>
    <ligand>
        <name>FMN</name>
        <dbReference type="ChEBI" id="CHEBI:58210"/>
    </ligand>
</feature>
<protein>
    <recommendedName>
        <fullName evidence="6">FMN dependent NADH:quinone oxidoreductase</fullName>
        <ecNumber evidence="6">1.6.5.-</ecNumber>
    </recommendedName>
    <alternativeName>
        <fullName evidence="6">Azo-dye reductase</fullName>
    </alternativeName>
    <alternativeName>
        <fullName evidence="6">FMN-dependent NADH-azo compound oxidoreductase</fullName>
    </alternativeName>
    <alternativeName>
        <fullName evidence="6">FMN-dependent NADH-azoreductase</fullName>
        <ecNumber evidence="6">1.7.1.17</ecNumber>
    </alternativeName>
</protein>
<dbReference type="HAMAP" id="MF_01216">
    <property type="entry name" value="Azoreductase_type1"/>
    <property type="match status" value="1"/>
</dbReference>
<keyword evidence="3 6" id="KW-0560">Oxidoreductase</keyword>
<comment type="catalytic activity">
    <reaction evidence="5">
        <text>N,N-dimethyl-1,4-phenylenediamine + anthranilate + 2 NAD(+) = 2-(4-dimethylaminophenyl)diazenylbenzoate + 2 NADH + 2 H(+)</text>
        <dbReference type="Rhea" id="RHEA:55872"/>
        <dbReference type="ChEBI" id="CHEBI:15378"/>
        <dbReference type="ChEBI" id="CHEBI:15783"/>
        <dbReference type="ChEBI" id="CHEBI:16567"/>
        <dbReference type="ChEBI" id="CHEBI:57540"/>
        <dbReference type="ChEBI" id="CHEBI:57945"/>
        <dbReference type="ChEBI" id="CHEBI:71579"/>
        <dbReference type="EC" id="1.7.1.17"/>
    </reaction>
    <physiologicalReaction direction="right-to-left" evidence="5">
        <dbReference type="Rhea" id="RHEA:55874"/>
    </physiologicalReaction>
</comment>
<dbReference type="PANTHER" id="PTHR43741:SF2">
    <property type="entry name" value="FMN-DEPENDENT NADH:QUINONE OXIDOREDUCTASE"/>
    <property type="match status" value="1"/>
</dbReference>
<feature type="binding site" evidence="6">
    <location>
        <begin position="16"/>
        <end position="18"/>
    </location>
    <ligand>
        <name>FMN</name>
        <dbReference type="ChEBI" id="CHEBI:58210"/>
    </ligand>
</feature>
<evidence type="ECO:0000256" key="5">
    <source>
        <dbReference type="ARBA" id="ARBA00048542"/>
    </source>
</evidence>
<dbReference type="SUPFAM" id="SSF52218">
    <property type="entry name" value="Flavoproteins"/>
    <property type="match status" value="1"/>
</dbReference>
<organism evidence="8 9">
    <name type="scientific">Pseudaeromonas sharmana</name>
    <dbReference type="NCBI Taxonomy" id="328412"/>
    <lineage>
        <taxon>Bacteria</taxon>
        <taxon>Pseudomonadati</taxon>
        <taxon>Pseudomonadota</taxon>
        <taxon>Gammaproteobacteria</taxon>
        <taxon>Aeromonadales</taxon>
        <taxon>Aeromonadaceae</taxon>
        <taxon>Pseudaeromonas</taxon>
    </lineage>
</organism>
<sequence length="200" mass="21211">MAKILVIKSSILGSYSSSGLLIDELLAESAKQDSSQTVLLRDLGAQPLAQLDAEILGAFGGAAELNERQQAAVTLSNDLVAEIQSADRIIIGVPMYNFGIPTQLKTWLDYICRAGVTFRYTEQGPEGLLANKPVLLVTATGGMHRNTATDLALAHVKTVLGFVGLADQHVAYAEGLGMGDEARQKGLDAARVDAREFLAA</sequence>
<name>A0ABV8CL75_9GAMM</name>
<dbReference type="PANTHER" id="PTHR43741">
    <property type="entry name" value="FMN-DEPENDENT NADH-AZOREDUCTASE 1"/>
    <property type="match status" value="1"/>
</dbReference>